<proteinExistence type="predicted"/>
<protein>
    <recommendedName>
        <fullName evidence="2">histidine kinase</fullName>
        <ecNumber evidence="2">2.7.13.3</ecNumber>
    </recommendedName>
</protein>
<evidence type="ECO:0000313" key="9">
    <source>
        <dbReference type="Proteomes" id="UP000030021"/>
    </source>
</evidence>
<reference evidence="8 9" key="1">
    <citation type="submission" date="2013-01" db="EMBL/GenBank/DDBJ databases">
        <authorList>
            <person name="Fiebig A."/>
            <person name="Goeker M."/>
            <person name="Klenk H.-P.P."/>
        </authorList>
    </citation>
    <scope>NUCLEOTIDE SEQUENCE [LARGE SCALE GENOMIC DNA]</scope>
    <source>
        <strain evidence="8 9">DSM 17069</strain>
    </source>
</reference>
<dbReference type="GO" id="GO:0000160">
    <property type="term" value="P:phosphorelay signal transduction system"/>
    <property type="evidence" value="ECO:0007669"/>
    <property type="project" value="UniProtKB-KW"/>
</dbReference>
<comment type="caution">
    <text evidence="8">The sequence shown here is derived from an EMBL/GenBank/DDBJ whole genome shotgun (WGS) entry which is preliminary data.</text>
</comment>
<dbReference type="HOGENOM" id="CLU_591697_0_0_5"/>
<evidence type="ECO:0000256" key="7">
    <source>
        <dbReference type="SAM" id="Phobius"/>
    </source>
</evidence>
<evidence type="ECO:0000256" key="3">
    <source>
        <dbReference type="ARBA" id="ARBA00022679"/>
    </source>
</evidence>
<dbReference type="SUPFAM" id="SSF55874">
    <property type="entry name" value="ATPase domain of HSP90 chaperone/DNA topoisomerase II/histidine kinase"/>
    <property type="match status" value="1"/>
</dbReference>
<evidence type="ECO:0000256" key="4">
    <source>
        <dbReference type="ARBA" id="ARBA00022777"/>
    </source>
</evidence>
<dbReference type="InterPro" id="IPR036890">
    <property type="entry name" value="HATPase_C_sf"/>
</dbReference>
<evidence type="ECO:0000256" key="6">
    <source>
        <dbReference type="SAM" id="Coils"/>
    </source>
</evidence>
<dbReference type="InterPro" id="IPR050482">
    <property type="entry name" value="Sensor_HK_TwoCompSys"/>
</dbReference>
<dbReference type="Proteomes" id="UP000030021">
    <property type="component" value="Unassembled WGS sequence"/>
</dbReference>
<keyword evidence="7" id="KW-0812">Transmembrane</keyword>
<dbReference type="EC" id="2.7.13.3" evidence="2"/>
<comment type="catalytic activity">
    <reaction evidence="1">
        <text>ATP + protein L-histidine = ADP + protein N-phospho-L-histidine.</text>
        <dbReference type="EC" id="2.7.13.3"/>
    </reaction>
</comment>
<keyword evidence="3" id="KW-0808">Transferase</keyword>
<accession>A0A0A0HJF2</accession>
<dbReference type="PATRIC" id="fig|1288298.3.peg.2198"/>
<dbReference type="STRING" id="215743.ROSMUCSMR3_02886"/>
<keyword evidence="7" id="KW-1133">Transmembrane helix</keyword>
<evidence type="ECO:0000256" key="2">
    <source>
        <dbReference type="ARBA" id="ARBA00012438"/>
    </source>
</evidence>
<dbReference type="PANTHER" id="PTHR24421">
    <property type="entry name" value="NITRATE/NITRITE SENSOR PROTEIN NARX-RELATED"/>
    <property type="match status" value="1"/>
</dbReference>
<feature type="transmembrane region" description="Helical" evidence="7">
    <location>
        <begin position="30"/>
        <end position="51"/>
    </location>
</feature>
<dbReference type="eggNOG" id="COG4585">
    <property type="taxonomic scope" value="Bacteria"/>
</dbReference>
<evidence type="ECO:0000256" key="5">
    <source>
        <dbReference type="ARBA" id="ARBA00023012"/>
    </source>
</evidence>
<dbReference type="EMBL" id="AONH01000012">
    <property type="protein sequence ID" value="KGM87942.1"/>
    <property type="molecule type" value="Genomic_DNA"/>
</dbReference>
<name>A0A0A0HJF2_9RHOB</name>
<keyword evidence="4 8" id="KW-0418">Kinase</keyword>
<feature type="transmembrane region" description="Helical" evidence="7">
    <location>
        <begin position="200"/>
        <end position="220"/>
    </location>
</feature>
<keyword evidence="5" id="KW-0902">Two-component regulatory system</keyword>
<keyword evidence="7" id="KW-0472">Membrane</keyword>
<gene>
    <name evidence="8" type="ORF">rosmuc_02188</name>
</gene>
<evidence type="ECO:0000256" key="1">
    <source>
        <dbReference type="ARBA" id="ARBA00000085"/>
    </source>
</evidence>
<dbReference type="GO" id="GO:0004673">
    <property type="term" value="F:protein histidine kinase activity"/>
    <property type="evidence" value="ECO:0007669"/>
    <property type="project" value="UniProtKB-EC"/>
</dbReference>
<feature type="coiled-coil region" evidence="6">
    <location>
        <begin position="229"/>
        <end position="260"/>
    </location>
</feature>
<evidence type="ECO:0000313" key="8">
    <source>
        <dbReference type="EMBL" id="KGM87942.1"/>
    </source>
</evidence>
<keyword evidence="6" id="KW-0175">Coiled coil</keyword>
<organism evidence="8 9">
    <name type="scientific">Roseovarius mucosus DSM 17069</name>
    <dbReference type="NCBI Taxonomy" id="1288298"/>
    <lineage>
        <taxon>Bacteria</taxon>
        <taxon>Pseudomonadati</taxon>
        <taxon>Pseudomonadota</taxon>
        <taxon>Alphaproteobacteria</taxon>
        <taxon>Rhodobacterales</taxon>
        <taxon>Roseobacteraceae</taxon>
        <taxon>Roseovarius</taxon>
    </lineage>
</organism>
<dbReference type="PANTHER" id="PTHR24421:SF10">
    <property type="entry name" value="NITRATE_NITRITE SENSOR PROTEIN NARQ"/>
    <property type="match status" value="1"/>
</dbReference>
<sequence>MPQSKKRPPNHPRGSSKAILSRFHVAPSPLAAIFTVMVIAVMFALGAFIMFEYRSLQVQSHGRVGSAYIDNLLAPLALDHFEILGHTNRNSNQAFSYVAQKNPNLVMRVWTLEGALLYSTLQDDTADHHEAEHLKVAMQGEFVVNLETSGTIDPEFPLAYPYFEVYAPIHDPENGMLIAVGEIYLDASELLRDRSFVERATWAAVILAALSMLAMLALTFSQSSRLEELLAAERKMVKHNDQLRRAANRARLDAAQANEQVLNVVGAELHDGPIQLLGLVSLMKDQHPQTEMPDGTSVRGLISQVMTELRSISAGLILPELEDLDTSSVVALAVERHKALMFGDVEMEIVEPLANLDLPRKICLYRVVCEGLSNAVRHGQGRVPLVTVHQKGSVLDTVICGGKSQGAKTTSSITPWHLGLQGMRRRLDAFGGRIELAIAESSATLHVTLPIQSPDDKP</sequence>
<dbReference type="AlphaFoldDB" id="A0A0A0HJF2"/>
<dbReference type="Gene3D" id="3.30.565.10">
    <property type="entry name" value="Histidine kinase-like ATPase, C-terminal domain"/>
    <property type="match status" value="1"/>
</dbReference>